<dbReference type="PROSITE" id="PS51192">
    <property type="entry name" value="HELICASE_ATP_BIND_1"/>
    <property type="match status" value="1"/>
</dbReference>
<evidence type="ECO:0000256" key="4">
    <source>
        <dbReference type="ARBA" id="ARBA00022806"/>
    </source>
</evidence>
<dbReference type="InterPro" id="IPR014001">
    <property type="entry name" value="Helicase_ATP-bd"/>
</dbReference>
<dbReference type="PRINTS" id="PR00851">
    <property type="entry name" value="XRODRMPGMNTB"/>
</dbReference>
<dbReference type="CDD" id="cd18789">
    <property type="entry name" value="SF2_C_XPB"/>
    <property type="match status" value="1"/>
</dbReference>
<keyword evidence="13" id="KW-1185">Reference proteome</keyword>
<evidence type="ECO:0000256" key="2">
    <source>
        <dbReference type="ARBA" id="ARBA00022741"/>
    </source>
</evidence>
<evidence type="ECO:0000256" key="3">
    <source>
        <dbReference type="ARBA" id="ARBA00022801"/>
    </source>
</evidence>
<comment type="catalytic activity">
    <reaction evidence="7">
        <text>Couples ATP hydrolysis with the unwinding of duplex DNA by translocating in the 3'-5' direction.</text>
        <dbReference type="EC" id="5.6.2.4"/>
    </reaction>
</comment>
<protein>
    <recommendedName>
        <fullName evidence="8">DNA 3'-5' helicase</fullName>
        <ecNumber evidence="8">5.6.2.4</ecNumber>
    </recommendedName>
</protein>
<dbReference type="InterPro" id="IPR027417">
    <property type="entry name" value="P-loop_NTPase"/>
</dbReference>
<dbReference type="InterPro" id="IPR001650">
    <property type="entry name" value="Helicase_C-like"/>
</dbReference>
<dbReference type="NCBIfam" id="NF045503">
    <property type="entry name" value="repair_heli_XPB"/>
    <property type="match status" value="1"/>
</dbReference>
<dbReference type="SMART" id="SM00490">
    <property type="entry name" value="HELICc"/>
    <property type="match status" value="1"/>
</dbReference>
<evidence type="ECO:0000256" key="1">
    <source>
        <dbReference type="ARBA" id="ARBA00006637"/>
    </source>
</evidence>
<evidence type="ECO:0000256" key="6">
    <source>
        <dbReference type="ARBA" id="ARBA00023235"/>
    </source>
</evidence>
<dbReference type="EMBL" id="JACYTN010000001">
    <property type="protein sequence ID" value="MBD8496850.1"/>
    <property type="molecule type" value="Genomic_DNA"/>
</dbReference>
<name>A0ABR9AUH1_9BACL</name>
<keyword evidence="2" id="KW-0547">Nucleotide-binding</keyword>
<dbReference type="InterPro" id="IPR032438">
    <property type="entry name" value="ERCC3_RAD25_C"/>
</dbReference>
<sequence length="569" mass="63526">MSKSAFELAVQPDMNILVHDGSKRYDEIREQLQRFSSLVKHPQGIHTFKMTPLSLWNAAASGRSAVDVTQVLDKYATWAVPMKVKQEIAMWMDRYGLFVLEGDDEGDVLMLKCTEEARLLAFMNDSEIGTMFIGRPAAGSVQVAAKHRGKIKRELARVGYPVIDRVGYNDGEPLQVELADKLGEYPFSLRPYQESAVEAYIGSATQLAGDGVIVLPCGAGKTVVGIGAIAELGSETLIVTSNATSVKQWKNEILNKTTLSSEQIGEYTSQHKQVRPITITTYQMMTYRRDEAEEWVHMGLFHQRNWGLIIYDEVHLLPAPVFRTTADLQATRRLGLTATLIREDGCERDVFSLIGPKRFELPWRELERQGWIASVACHEIRVPMDEACWDKYRSAASREKARIAAESPTKMAVVERIVEQHAEAPTLIIGQFLDQLHQLARQLGAPLLTGETKQEERERLYKAFRNGEARVLVVSKVANFAVDLPDATVAIQVSGTYGSRQEEAQRLGRLLRPKEDGRAAYFFTVVSSGTREVEDAMKRQLFLVEQGYQYAVSEEGGRSSAHIGVSGAS</sequence>
<evidence type="ECO:0000313" key="13">
    <source>
        <dbReference type="Proteomes" id="UP000634529"/>
    </source>
</evidence>
<evidence type="ECO:0000256" key="5">
    <source>
        <dbReference type="ARBA" id="ARBA00022840"/>
    </source>
</evidence>
<dbReference type="InterPro" id="IPR032830">
    <property type="entry name" value="XPB/Ssl2_N"/>
</dbReference>
<dbReference type="Proteomes" id="UP000634529">
    <property type="component" value="Unassembled WGS sequence"/>
</dbReference>
<keyword evidence="4 12" id="KW-0347">Helicase</keyword>
<feature type="domain" description="Helicase C-terminal" evidence="11">
    <location>
        <begin position="413"/>
        <end position="556"/>
    </location>
</feature>
<dbReference type="RefSeq" id="WP_192023336.1">
    <property type="nucleotide sequence ID" value="NZ_JACYTN010000001.1"/>
</dbReference>
<evidence type="ECO:0000313" key="12">
    <source>
        <dbReference type="EMBL" id="MBD8496850.1"/>
    </source>
</evidence>
<keyword evidence="3" id="KW-0378">Hydrolase</keyword>
<comment type="catalytic activity">
    <reaction evidence="9">
        <text>ATP + H2O = ADP + phosphate + H(+)</text>
        <dbReference type="Rhea" id="RHEA:13065"/>
        <dbReference type="ChEBI" id="CHEBI:15377"/>
        <dbReference type="ChEBI" id="CHEBI:15378"/>
        <dbReference type="ChEBI" id="CHEBI:30616"/>
        <dbReference type="ChEBI" id="CHEBI:43474"/>
        <dbReference type="ChEBI" id="CHEBI:456216"/>
        <dbReference type="EC" id="5.6.2.4"/>
    </reaction>
</comment>
<keyword evidence="6" id="KW-0413">Isomerase</keyword>
<evidence type="ECO:0000256" key="7">
    <source>
        <dbReference type="ARBA" id="ARBA00034617"/>
    </source>
</evidence>
<evidence type="ECO:0000259" key="11">
    <source>
        <dbReference type="PROSITE" id="PS51194"/>
    </source>
</evidence>
<dbReference type="Pfam" id="PF13625">
    <property type="entry name" value="Helicase_C_3"/>
    <property type="match status" value="1"/>
</dbReference>
<dbReference type="Pfam" id="PF04851">
    <property type="entry name" value="ResIII"/>
    <property type="match status" value="1"/>
</dbReference>
<dbReference type="PANTHER" id="PTHR11274">
    <property type="entry name" value="RAD25/XP-B DNA REPAIR HELICASE"/>
    <property type="match status" value="1"/>
</dbReference>
<dbReference type="EC" id="5.6.2.4" evidence="8"/>
<gene>
    <name evidence="12" type="ORF">IFO66_00885</name>
</gene>
<evidence type="ECO:0000256" key="8">
    <source>
        <dbReference type="ARBA" id="ARBA00034808"/>
    </source>
</evidence>
<reference evidence="12 13" key="1">
    <citation type="submission" date="2020-09" db="EMBL/GenBank/DDBJ databases">
        <title>Paenibacillus sp. CAU 1523 isolated from sand of Haeundae Beach.</title>
        <authorList>
            <person name="Kim W."/>
        </authorList>
    </citation>
    <scope>NUCLEOTIDE SEQUENCE [LARGE SCALE GENOMIC DNA]</scope>
    <source>
        <strain evidence="12 13">CAU 1523</strain>
    </source>
</reference>
<evidence type="ECO:0000259" key="10">
    <source>
        <dbReference type="PROSITE" id="PS51192"/>
    </source>
</evidence>
<dbReference type="InterPro" id="IPR050615">
    <property type="entry name" value="ATP-dep_DNA_Helicase"/>
</dbReference>
<feature type="domain" description="Helicase ATP-binding" evidence="10">
    <location>
        <begin position="202"/>
        <end position="358"/>
    </location>
</feature>
<dbReference type="SMART" id="SM00487">
    <property type="entry name" value="DEXDc"/>
    <property type="match status" value="1"/>
</dbReference>
<organism evidence="12 13">
    <name type="scientific">Paenibacillus arenosi</name>
    <dbReference type="NCBI Taxonomy" id="2774142"/>
    <lineage>
        <taxon>Bacteria</taxon>
        <taxon>Bacillati</taxon>
        <taxon>Bacillota</taxon>
        <taxon>Bacilli</taxon>
        <taxon>Bacillales</taxon>
        <taxon>Paenibacillaceae</taxon>
        <taxon>Paenibacillus</taxon>
    </lineage>
</organism>
<dbReference type="PANTHER" id="PTHR11274:SF0">
    <property type="entry name" value="GENERAL TRANSCRIPTION AND DNA REPAIR FACTOR IIH HELICASE SUBUNIT XPB"/>
    <property type="match status" value="1"/>
</dbReference>
<dbReference type="SUPFAM" id="SSF52540">
    <property type="entry name" value="P-loop containing nucleoside triphosphate hydrolases"/>
    <property type="match status" value="2"/>
</dbReference>
<accession>A0ABR9AUH1</accession>
<dbReference type="PROSITE" id="PS51194">
    <property type="entry name" value="HELICASE_CTER"/>
    <property type="match status" value="1"/>
</dbReference>
<evidence type="ECO:0000256" key="9">
    <source>
        <dbReference type="ARBA" id="ARBA00048988"/>
    </source>
</evidence>
<dbReference type="GO" id="GO:0004386">
    <property type="term" value="F:helicase activity"/>
    <property type="evidence" value="ECO:0007669"/>
    <property type="project" value="UniProtKB-KW"/>
</dbReference>
<proteinExistence type="inferred from homology"/>
<dbReference type="Pfam" id="PF16203">
    <property type="entry name" value="ERCC3_RAD25_C"/>
    <property type="match status" value="1"/>
</dbReference>
<dbReference type="Gene3D" id="3.40.50.300">
    <property type="entry name" value="P-loop containing nucleotide triphosphate hydrolases"/>
    <property type="match status" value="2"/>
</dbReference>
<keyword evidence="5" id="KW-0067">ATP-binding</keyword>
<dbReference type="InterPro" id="IPR006935">
    <property type="entry name" value="Helicase/UvrB_N"/>
</dbReference>
<comment type="caution">
    <text evidence="12">The sequence shown here is derived from an EMBL/GenBank/DDBJ whole genome shotgun (WGS) entry which is preliminary data.</text>
</comment>
<comment type="similarity">
    <text evidence="1">Belongs to the helicase family. RAD25/XPB subfamily.</text>
</comment>